<feature type="region of interest" description="Disordered" evidence="1">
    <location>
        <begin position="22"/>
        <end position="62"/>
    </location>
</feature>
<dbReference type="EMBL" id="JBITYG010000002">
    <property type="protein sequence ID" value="MFI9100580.1"/>
    <property type="molecule type" value="Genomic_DNA"/>
</dbReference>
<comment type="caution">
    <text evidence="2">The sequence shown here is derived from an EMBL/GenBank/DDBJ whole genome shotgun (WGS) entry which is preliminary data.</text>
</comment>
<gene>
    <name evidence="2" type="ORF">ACIGXA_08630</name>
</gene>
<sequence>MPIDPFTALNAMLRAEVTRAEVTRSEVNRAAAPESEHRQPAVPEAHEAAERPSAAPTPSDGA</sequence>
<dbReference type="RefSeq" id="WP_399645934.1">
    <property type="nucleotide sequence ID" value="NZ_JBITYG010000002.1"/>
</dbReference>
<evidence type="ECO:0000313" key="2">
    <source>
        <dbReference type="EMBL" id="MFI9100580.1"/>
    </source>
</evidence>
<reference evidence="2 3" key="1">
    <citation type="submission" date="2024-10" db="EMBL/GenBank/DDBJ databases">
        <title>The Natural Products Discovery Center: Release of the First 8490 Sequenced Strains for Exploring Actinobacteria Biosynthetic Diversity.</title>
        <authorList>
            <person name="Kalkreuter E."/>
            <person name="Kautsar S.A."/>
            <person name="Yang D."/>
            <person name="Bader C.D."/>
            <person name="Teijaro C.N."/>
            <person name="Fluegel L."/>
            <person name="Davis C.M."/>
            <person name="Simpson J.R."/>
            <person name="Lauterbach L."/>
            <person name="Steele A.D."/>
            <person name="Gui C."/>
            <person name="Meng S."/>
            <person name="Li G."/>
            <person name="Viehrig K."/>
            <person name="Ye F."/>
            <person name="Su P."/>
            <person name="Kiefer A.F."/>
            <person name="Nichols A."/>
            <person name="Cepeda A.J."/>
            <person name="Yan W."/>
            <person name="Fan B."/>
            <person name="Jiang Y."/>
            <person name="Adhikari A."/>
            <person name="Zheng C.-J."/>
            <person name="Schuster L."/>
            <person name="Cowan T.M."/>
            <person name="Smanski M.J."/>
            <person name="Chevrette M.G."/>
            <person name="De Carvalho L.P.S."/>
            <person name="Shen B."/>
        </authorList>
    </citation>
    <scope>NUCLEOTIDE SEQUENCE [LARGE SCALE GENOMIC DNA]</scope>
    <source>
        <strain evidence="2 3">NPDC053399</strain>
    </source>
</reference>
<dbReference type="Proteomes" id="UP001614394">
    <property type="component" value="Unassembled WGS sequence"/>
</dbReference>
<accession>A0ABW8C2E9</accession>
<proteinExistence type="predicted"/>
<keyword evidence="3" id="KW-1185">Reference proteome</keyword>
<evidence type="ECO:0000313" key="3">
    <source>
        <dbReference type="Proteomes" id="UP001614394"/>
    </source>
</evidence>
<protein>
    <submittedName>
        <fullName evidence="2">Uncharacterized protein</fullName>
    </submittedName>
</protein>
<organism evidence="2 3">
    <name type="scientific">Streptomyces fildesensis</name>
    <dbReference type="NCBI Taxonomy" id="375757"/>
    <lineage>
        <taxon>Bacteria</taxon>
        <taxon>Bacillati</taxon>
        <taxon>Actinomycetota</taxon>
        <taxon>Actinomycetes</taxon>
        <taxon>Kitasatosporales</taxon>
        <taxon>Streptomycetaceae</taxon>
        <taxon>Streptomyces</taxon>
    </lineage>
</organism>
<name>A0ABW8C2E9_9ACTN</name>
<evidence type="ECO:0000256" key="1">
    <source>
        <dbReference type="SAM" id="MobiDB-lite"/>
    </source>
</evidence>
<feature type="compositionally biased region" description="Basic and acidic residues" evidence="1">
    <location>
        <begin position="34"/>
        <end position="50"/>
    </location>
</feature>